<proteinExistence type="predicted"/>
<organism evidence="5 6">
    <name type="scientific">Acidihalobacter yilgarnensis</name>
    <dbReference type="NCBI Taxonomy" id="2819280"/>
    <lineage>
        <taxon>Bacteria</taxon>
        <taxon>Pseudomonadati</taxon>
        <taxon>Pseudomonadota</taxon>
        <taxon>Gammaproteobacteria</taxon>
        <taxon>Chromatiales</taxon>
        <taxon>Ectothiorhodospiraceae</taxon>
        <taxon>Acidihalobacter</taxon>
    </lineage>
</organism>
<evidence type="ECO:0000313" key="6">
    <source>
        <dbReference type="Proteomes" id="UP000095401"/>
    </source>
</evidence>
<dbReference type="AlphaFoldDB" id="A0A1D8IPE1"/>
<keyword evidence="2" id="KW-0238">DNA-binding</keyword>
<dbReference type="RefSeq" id="WP_070078608.1">
    <property type="nucleotide sequence ID" value="NZ_CP017415.1"/>
</dbReference>
<dbReference type="InterPro" id="IPR052359">
    <property type="entry name" value="HTH-type_reg/antitoxin"/>
</dbReference>
<protein>
    <submittedName>
        <fullName evidence="5">Transcriptional regulator</fullName>
    </submittedName>
</protein>
<evidence type="ECO:0000256" key="2">
    <source>
        <dbReference type="ARBA" id="ARBA00023125"/>
    </source>
</evidence>
<reference evidence="6" key="1">
    <citation type="submission" date="2016-09" db="EMBL/GenBank/DDBJ databases">
        <title>Acidihalobacter prosperus F5.</title>
        <authorList>
            <person name="Khaleque H.N."/>
            <person name="Ramsay J.P."/>
            <person name="Kaksonen A.H."/>
            <person name="Boxall N.J."/>
            <person name="Watkin E.L.J."/>
        </authorList>
    </citation>
    <scope>NUCLEOTIDE SEQUENCE [LARGE SCALE GENOMIC DNA]</scope>
    <source>
        <strain evidence="6">F5</strain>
    </source>
</reference>
<keyword evidence="1" id="KW-0805">Transcription regulation</keyword>
<keyword evidence="6" id="KW-1185">Reference proteome</keyword>
<evidence type="ECO:0000256" key="1">
    <source>
        <dbReference type="ARBA" id="ARBA00023015"/>
    </source>
</evidence>
<name>A0A1D8IPE1_9GAMM</name>
<dbReference type="CDD" id="cd00093">
    <property type="entry name" value="HTH_XRE"/>
    <property type="match status" value="1"/>
</dbReference>
<dbReference type="SUPFAM" id="SSF47413">
    <property type="entry name" value="lambda repressor-like DNA-binding domains"/>
    <property type="match status" value="1"/>
</dbReference>
<dbReference type="Gene3D" id="1.10.260.40">
    <property type="entry name" value="lambda repressor-like DNA-binding domains"/>
    <property type="match status" value="1"/>
</dbReference>
<evidence type="ECO:0000313" key="5">
    <source>
        <dbReference type="EMBL" id="AOU98244.1"/>
    </source>
</evidence>
<evidence type="ECO:0000256" key="3">
    <source>
        <dbReference type="ARBA" id="ARBA00023163"/>
    </source>
</evidence>
<dbReference type="PANTHER" id="PTHR36511">
    <property type="entry name" value="MERR FAMILY BACTERIAL REGULATORY PROTEIN"/>
    <property type="match status" value="1"/>
</dbReference>
<dbReference type="InterPro" id="IPR010982">
    <property type="entry name" value="Lambda_DNA-bd_dom_sf"/>
</dbReference>
<keyword evidence="3" id="KW-0804">Transcription</keyword>
<dbReference type="PANTHER" id="PTHR36511:SF4">
    <property type="entry name" value="ANTITOXIN MQSA"/>
    <property type="match status" value="1"/>
</dbReference>
<dbReference type="EMBL" id="CP017415">
    <property type="protein sequence ID" value="AOU98244.1"/>
    <property type="molecule type" value="Genomic_DNA"/>
</dbReference>
<dbReference type="SMART" id="SM00530">
    <property type="entry name" value="HTH_XRE"/>
    <property type="match status" value="1"/>
</dbReference>
<dbReference type="KEGG" id="aprs:BI364_09990"/>
<dbReference type="InterPro" id="IPR001387">
    <property type="entry name" value="Cro/C1-type_HTH"/>
</dbReference>
<dbReference type="Pfam" id="PF01381">
    <property type="entry name" value="HTH_3"/>
    <property type="match status" value="1"/>
</dbReference>
<dbReference type="PROSITE" id="PS50943">
    <property type="entry name" value="HTH_CROC1"/>
    <property type="match status" value="1"/>
</dbReference>
<gene>
    <name evidence="5" type="ORF">BI364_09990</name>
</gene>
<feature type="domain" description="HTH cro/C1-type" evidence="4">
    <location>
        <begin position="44"/>
        <end position="80"/>
    </location>
</feature>
<dbReference type="Proteomes" id="UP000095401">
    <property type="component" value="Chromosome"/>
</dbReference>
<dbReference type="GO" id="GO:0003677">
    <property type="term" value="F:DNA binding"/>
    <property type="evidence" value="ECO:0007669"/>
    <property type="project" value="UniProtKB-KW"/>
</dbReference>
<accession>A0A1D8IPE1</accession>
<evidence type="ECO:0000259" key="4">
    <source>
        <dbReference type="PROSITE" id="PS50943"/>
    </source>
</evidence>
<sequence length="102" mass="11569">MDKSEKELIERDLKRDVWQETLDAVKSIKAGEVGTVRTVELSPVVEARRKSGLPQSQFAELLGVSVRTLQDWEQGRRQPSRAAVSLIQIARQRPDVLREVFG</sequence>